<protein>
    <submittedName>
        <fullName evidence="1">Uncharacterized protein</fullName>
    </submittedName>
</protein>
<organism evidence="1 2">
    <name type="scientific">Rhizobium grahamii</name>
    <dbReference type="NCBI Taxonomy" id="1120045"/>
    <lineage>
        <taxon>Bacteria</taxon>
        <taxon>Pseudomonadati</taxon>
        <taxon>Pseudomonadota</taxon>
        <taxon>Alphaproteobacteria</taxon>
        <taxon>Hyphomicrobiales</taxon>
        <taxon>Rhizobiaceae</taxon>
        <taxon>Rhizobium/Agrobacterium group</taxon>
        <taxon>Rhizobium</taxon>
    </lineage>
</organism>
<accession>A0A370KEX3</accession>
<name>A0A370KEX3_9HYPH</name>
<reference evidence="1 2" key="1">
    <citation type="submission" date="2017-03" db="EMBL/GenBank/DDBJ databases">
        <title>Genome analysis of Rhizobial strains effectives or ineffectives for nitrogen fixation isolated from bean seeds.</title>
        <authorList>
            <person name="Peralta H."/>
            <person name="Aguilar-Vera A."/>
            <person name="Mora Y."/>
            <person name="Vargas-Lagunas C."/>
            <person name="Girard L."/>
            <person name="Mora J."/>
        </authorList>
    </citation>
    <scope>NUCLEOTIDE SEQUENCE [LARGE SCALE GENOMIC DNA]</scope>
    <source>
        <strain evidence="1 2">CCGM3</strain>
    </source>
</reference>
<dbReference type="EMBL" id="NAAC01000046">
    <property type="protein sequence ID" value="RDJ02694.1"/>
    <property type="molecule type" value="Genomic_DNA"/>
</dbReference>
<evidence type="ECO:0000313" key="2">
    <source>
        <dbReference type="Proteomes" id="UP000254939"/>
    </source>
</evidence>
<dbReference type="Proteomes" id="UP000254939">
    <property type="component" value="Unassembled WGS sequence"/>
</dbReference>
<gene>
    <name evidence="1" type="ORF">B5K06_31920</name>
</gene>
<proteinExistence type="predicted"/>
<comment type="caution">
    <text evidence="1">The sequence shown here is derived from an EMBL/GenBank/DDBJ whole genome shotgun (WGS) entry which is preliminary data.</text>
</comment>
<sequence>MSIPFEPTIPVPPMPLGDPLIDLDHLPAYQQLAHPDQTMETSQWIIDKPHRMLRSIRHPRGNLSFTLGGRVHHD</sequence>
<dbReference type="AlphaFoldDB" id="A0A370KEX3"/>
<evidence type="ECO:0000313" key="1">
    <source>
        <dbReference type="EMBL" id="RDJ02694.1"/>
    </source>
</evidence>
<dbReference type="RefSeq" id="WP_114715752.1">
    <property type="nucleotide sequence ID" value="NZ_KZ857269.1"/>
</dbReference>